<name>A0A5P2X2I6_STRST</name>
<protein>
    <submittedName>
        <fullName evidence="1">Uncharacterized protein</fullName>
    </submittedName>
</protein>
<dbReference type="AlphaFoldDB" id="A0A5P2X2I6"/>
<dbReference type="KEGG" id="sspb:CP982_07825"/>
<organism evidence="1 2">
    <name type="scientific">Streptomyces spectabilis</name>
    <dbReference type="NCBI Taxonomy" id="68270"/>
    <lineage>
        <taxon>Bacteria</taxon>
        <taxon>Bacillati</taxon>
        <taxon>Actinomycetota</taxon>
        <taxon>Actinomycetes</taxon>
        <taxon>Kitasatosporales</taxon>
        <taxon>Streptomycetaceae</taxon>
        <taxon>Streptomyces</taxon>
    </lineage>
</organism>
<dbReference type="GO" id="GO:0003677">
    <property type="term" value="F:DNA binding"/>
    <property type="evidence" value="ECO:0007669"/>
    <property type="project" value="InterPro"/>
</dbReference>
<dbReference type="Gene3D" id="1.10.260.40">
    <property type="entry name" value="lambda repressor-like DNA-binding domains"/>
    <property type="match status" value="1"/>
</dbReference>
<dbReference type="SUPFAM" id="SSF47413">
    <property type="entry name" value="lambda repressor-like DNA-binding domains"/>
    <property type="match status" value="1"/>
</dbReference>
<dbReference type="EMBL" id="CP023690">
    <property type="protein sequence ID" value="QEV58641.1"/>
    <property type="molecule type" value="Genomic_DNA"/>
</dbReference>
<gene>
    <name evidence="1" type="ORF">CP982_07825</name>
</gene>
<proteinExistence type="predicted"/>
<evidence type="ECO:0000313" key="2">
    <source>
        <dbReference type="Proteomes" id="UP000326505"/>
    </source>
</evidence>
<dbReference type="Proteomes" id="UP000326505">
    <property type="component" value="Chromosome"/>
</dbReference>
<sequence>MMCSMAVPHDDLALQRLARLVRQRRVELGMNKIDVAKAADITINTYMKVEDGRPVRDVTYGKIEPVFKWAASTCRDILAGATAPTTIEPSAPQSSISPVSVGDLAADVEDAVQNAAISVSDDLTAAQIRALKQGVIDELRKRGRIPDIERN</sequence>
<reference evidence="1 2" key="1">
    <citation type="submission" date="2017-09" db="EMBL/GenBank/DDBJ databases">
        <authorList>
            <person name="Lee N."/>
            <person name="Cho B.-K."/>
        </authorList>
    </citation>
    <scope>NUCLEOTIDE SEQUENCE [LARGE SCALE GENOMIC DNA]</scope>
    <source>
        <strain evidence="1 2">ATCC 27465</strain>
    </source>
</reference>
<dbReference type="InterPro" id="IPR010982">
    <property type="entry name" value="Lambda_DNA-bd_dom_sf"/>
</dbReference>
<accession>A0A5P2X2I6</accession>
<evidence type="ECO:0000313" key="1">
    <source>
        <dbReference type="EMBL" id="QEV58641.1"/>
    </source>
</evidence>